<dbReference type="Proteomes" id="UP000828236">
    <property type="component" value="Unassembled WGS sequence"/>
</dbReference>
<feature type="domain" description="SHSP" evidence="5">
    <location>
        <begin position="89"/>
        <end position="199"/>
    </location>
</feature>
<keyword evidence="3" id="KW-0175">Coiled coil</keyword>
<sequence>MAPERKVPVQRSDNNLIDQEFSSIRTRFEDEMKKMEEEMNRFRTQLMDRERTFFGPSSLSSGNSTTRSTFGRELESSAPGSKVGQMTTHWLDDLNSPLVQDSPDGGKVLKLRFDVTQYAPEEIVVKTIDNRLQVHAKHEEKSDNKSVYREYNREFLLPKGTNPELIRSSLSKDGVLTVESPLPALEYHDGEKRIPIQHK</sequence>
<evidence type="ECO:0000313" key="7">
    <source>
        <dbReference type="EMBL" id="KAH9526901.1"/>
    </source>
</evidence>
<dbReference type="GO" id="GO:0009408">
    <property type="term" value="P:response to heat"/>
    <property type="evidence" value="ECO:0007669"/>
    <property type="project" value="TreeGrafter"/>
</dbReference>
<dbReference type="CDD" id="cd06526">
    <property type="entry name" value="metazoan_ACD"/>
    <property type="match status" value="1"/>
</dbReference>
<evidence type="ECO:0000259" key="5">
    <source>
        <dbReference type="PROSITE" id="PS01031"/>
    </source>
</evidence>
<evidence type="ECO:0000313" key="9">
    <source>
        <dbReference type="Proteomes" id="UP000790347"/>
    </source>
</evidence>
<evidence type="ECO:0000256" key="1">
    <source>
        <dbReference type="PROSITE-ProRule" id="PRU00285"/>
    </source>
</evidence>
<dbReference type="EMBL" id="ASGP02000001">
    <property type="protein sequence ID" value="KAH9526902.1"/>
    <property type="molecule type" value="Genomic_DNA"/>
</dbReference>
<dbReference type="GO" id="GO:0005634">
    <property type="term" value="C:nucleus"/>
    <property type="evidence" value="ECO:0007669"/>
    <property type="project" value="TreeGrafter"/>
</dbReference>
<keyword evidence="9" id="KW-1185">Reference proteome</keyword>
<comment type="similarity">
    <text evidence="1 2">Belongs to the small heat shock protein (HSP20) family.</text>
</comment>
<evidence type="ECO:0000313" key="8">
    <source>
        <dbReference type="EMBL" id="KAH9526902.1"/>
    </source>
</evidence>
<dbReference type="GO" id="GO:0042026">
    <property type="term" value="P:protein refolding"/>
    <property type="evidence" value="ECO:0007669"/>
    <property type="project" value="TreeGrafter"/>
</dbReference>
<feature type="coiled-coil region" evidence="3">
    <location>
        <begin position="25"/>
        <end position="52"/>
    </location>
</feature>
<dbReference type="Gene3D" id="2.60.40.790">
    <property type="match status" value="1"/>
</dbReference>
<organism evidence="7 9">
    <name type="scientific">Dermatophagoides farinae</name>
    <name type="common">American house dust mite</name>
    <dbReference type="NCBI Taxonomy" id="6954"/>
    <lineage>
        <taxon>Eukaryota</taxon>
        <taxon>Metazoa</taxon>
        <taxon>Ecdysozoa</taxon>
        <taxon>Arthropoda</taxon>
        <taxon>Chelicerata</taxon>
        <taxon>Arachnida</taxon>
        <taxon>Acari</taxon>
        <taxon>Acariformes</taxon>
        <taxon>Sarcoptiformes</taxon>
        <taxon>Astigmata</taxon>
        <taxon>Psoroptidia</taxon>
        <taxon>Analgoidea</taxon>
        <taxon>Pyroglyphidae</taxon>
        <taxon>Dermatophagoidinae</taxon>
        <taxon>Dermatophagoides</taxon>
    </lineage>
</organism>
<dbReference type="PROSITE" id="PS01031">
    <property type="entry name" value="SHSP"/>
    <property type="match status" value="1"/>
</dbReference>
<evidence type="ECO:0000256" key="4">
    <source>
        <dbReference type="SAM" id="MobiDB-lite"/>
    </source>
</evidence>
<dbReference type="EMBL" id="SDOV01000004">
    <property type="protein sequence ID" value="KAH7641178.1"/>
    <property type="molecule type" value="Genomic_DNA"/>
</dbReference>
<dbReference type="InterPro" id="IPR002068">
    <property type="entry name" value="A-crystallin/Hsp20_dom"/>
</dbReference>
<protein>
    <submittedName>
        <fullName evidence="6">Heat shock protein 20-like protein</fullName>
    </submittedName>
    <submittedName>
        <fullName evidence="7 8">Hsp20/alpha crystallin</fullName>
    </submittedName>
</protein>
<dbReference type="GO" id="GO:0005737">
    <property type="term" value="C:cytoplasm"/>
    <property type="evidence" value="ECO:0007669"/>
    <property type="project" value="TreeGrafter"/>
</dbReference>
<evidence type="ECO:0000256" key="2">
    <source>
        <dbReference type="RuleBase" id="RU003616"/>
    </source>
</evidence>
<reference evidence="6" key="2">
    <citation type="submission" date="2020-06" db="EMBL/GenBank/DDBJ databases">
        <authorList>
            <person name="Ji K."/>
            <person name="Li J."/>
        </authorList>
    </citation>
    <scope>NUCLEOTIDE SEQUENCE</scope>
    <source>
        <strain evidence="6">JKM2019</strain>
        <tissue evidence="6">Whole body</tissue>
    </source>
</reference>
<proteinExistence type="inferred from homology"/>
<evidence type="ECO:0000256" key="3">
    <source>
        <dbReference type="SAM" id="Coils"/>
    </source>
</evidence>
<keyword evidence="6" id="KW-0346">Stress response</keyword>
<accession>A0A922L877</accession>
<dbReference type="InterPro" id="IPR008978">
    <property type="entry name" value="HSP20-like_chaperone"/>
</dbReference>
<evidence type="ECO:0000313" key="6">
    <source>
        <dbReference type="EMBL" id="KAH7641178.1"/>
    </source>
</evidence>
<dbReference type="PANTHER" id="PTHR45640:SF26">
    <property type="entry name" value="RE23625P"/>
    <property type="match status" value="1"/>
</dbReference>
<dbReference type="InterPro" id="IPR001436">
    <property type="entry name" value="Alpha-crystallin/sHSP_animal"/>
</dbReference>
<dbReference type="Pfam" id="PF00011">
    <property type="entry name" value="HSP20"/>
    <property type="match status" value="1"/>
</dbReference>
<name>A0A922L877_DERFA</name>
<reference evidence="7" key="1">
    <citation type="submission" date="2013-05" db="EMBL/GenBank/DDBJ databases">
        <authorList>
            <person name="Yim A.K.Y."/>
            <person name="Chan T.F."/>
            <person name="Ji K.M."/>
            <person name="Liu X.Y."/>
            <person name="Zhou J.W."/>
            <person name="Li R.Q."/>
            <person name="Yang K.Y."/>
            <person name="Li J."/>
            <person name="Li M."/>
            <person name="Law P.T.W."/>
            <person name="Wu Y.L."/>
            <person name="Cai Z.L."/>
            <person name="Qin H."/>
            <person name="Bao Y."/>
            <person name="Leung R.K.K."/>
            <person name="Ng P.K.S."/>
            <person name="Zou J."/>
            <person name="Zhong X.J."/>
            <person name="Ran P.X."/>
            <person name="Zhong N.S."/>
            <person name="Liu Z.G."/>
            <person name="Tsui S.K.W."/>
        </authorList>
    </citation>
    <scope>NUCLEOTIDE SEQUENCE</scope>
    <source>
        <strain evidence="7">Derf</strain>
        <tissue evidence="7">Whole organism</tissue>
    </source>
</reference>
<feature type="region of interest" description="Disordered" evidence="4">
    <location>
        <begin position="53"/>
        <end position="85"/>
    </location>
</feature>
<dbReference type="PRINTS" id="PR00299">
    <property type="entry name" value="ACRYSTALLIN"/>
</dbReference>
<reference evidence="6" key="3">
    <citation type="journal article" date="2021" name="World Allergy Organ. J.">
        <title>Chromosome-level assembly of Dermatophagoides farinae genome and transcriptome reveals two novel allergens Der f 37 and Der f 39.</title>
        <authorList>
            <person name="Chen J."/>
            <person name="Cai Z."/>
            <person name="Fan D."/>
            <person name="Hu J."/>
            <person name="Hou Y."/>
            <person name="He Y."/>
            <person name="Zhang Z."/>
            <person name="Zhao Z."/>
            <person name="Gao P."/>
            <person name="Hu W."/>
            <person name="Sun J."/>
            <person name="Li J."/>
            <person name="Ji K."/>
        </authorList>
    </citation>
    <scope>NUCLEOTIDE SEQUENCE</scope>
    <source>
        <strain evidence="6">JKM2019</strain>
    </source>
</reference>
<comment type="caution">
    <text evidence="7">The sequence shown here is derived from an EMBL/GenBank/DDBJ whole genome shotgun (WGS) entry which is preliminary data.</text>
</comment>
<feature type="compositionally biased region" description="Low complexity" evidence="4">
    <location>
        <begin position="57"/>
        <end position="69"/>
    </location>
</feature>
<dbReference type="EMBL" id="ASGP02000001">
    <property type="protein sequence ID" value="KAH9526901.1"/>
    <property type="molecule type" value="Genomic_DNA"/>
</dbReference>
<gene>
    <name evidence="7" type="primary">hsp-25_1</name>
    <name evidence="7" type="ORF">DERF_000958</name>
    <name evidence="6" type="ORF">HUG17_4222</name>
</gene>
<dbReference type="PANTHER" id="PTHR45640">
    <property type="entry name" value="HEAT SHOCK PROTEIN HSP-12.2-RELATED"/>
    <property type="match status" value="1"/>
</dbReference>
<reference evidence="7" key="4">
    <citation type="journal article" date="2022" name="Res Sq">
        <title>Comparative Genomics Reveals Insights into the Divergent Evolution of Astigmatic Mites and Household Pest Adaptations.</title>
        <authorList>
            <person name="Xiong Q."/>
            <person name="Wan A.T.-Y."/>
            <person name="Liu X.-Y."/>
            <person name="Fung C.S.-H."/>
            <person name="Xiao X."/>
            <person name="Malainual N."/>
            <person name="Hou J."/>
            <person name="Wang L."/>
            <person name="Wang M."/>
            <person name="Yang K."/>
            <person name="Cui Y."/>
            <person name="Leung E."/>
            <person name="Nong W."/>
            <person name="Shin S.-K."/>
            <person name="Au S."/>
            <person name="Jeong K.Y."/>
            <person name="Chew F.T."/>
            <person name="Hui J."/>
            <person name="Leung T.F."/>
            <person name="Tungtrongchitr A."/>
            <person name="Zhong N."/>
            <person name="Liu Z."/>
            <person name="Tsui S."/>
        </authorList>
    </citation>
    <scope>NUCLEOTIDE SEQUENCE</scope>
    <source>
        <strain evidence="7">Derf</strain>
        <tissue evidence="7">Whole organism</tissue>
    </source>
</reference>
<dbReference type="AlphaFoldDB" id="A0A922L877"/>
<dbReference type="OrthoDB" id="10060792at2759"/>
<dbReference type="Proteomes" id="UP000790347">
    <property type="component" value="Unassembled WGS sequence"/>
</dbReference>
<dbReference type="GO" id="GO:0051082">
    <property type="term" value="F:unfolded protein binding"/>
    <property type="evidence" value="ECO:0007669"/>
    <property type="project" value="TreeGrafter"/>
</dbReference>
<dbReference type="SUPFAM" id="SSF49764">
    <property type="entry name" value="HSP20-like chaperones"/>
    <property type="match status" value="1"/>
</dbReference>